<feature type="transmembrane region" description="Helical" evidence="5">
    <location>
        <begin position="302"/>
        <end position="326"/>
    </location>
</feature>
<comment type="caution">
    <text evidence="6">The sequence shown here is derived from an EMBL/GenBank/DDBJ whole genome shotgun (WGS) entry which is preliminary data.</text>
</comment>
<feature type="transmembrane region" description="Helical" evidence="5">
    <location>
        <begin position="428"/>
        <end position="448"/>
    </location>
</feature>
<dbReference type="RefSeq" id="WP_117587211.1">
    <property type="nucleotide sequence ID" value="NZ_QRVA01000002.1"/>
</dbReference>
<evidence type="ECO:0000256" key="3">
    <source>
        <dbReference type="ARBA" id="ARBA00022989"/>
    </source>
</evidence>
<dbReference type="SUPFAM" id="SSF103473">
    <property type="entry name" value="MFS general substrate transporter"/>
    <property type="match status" value="1"/>
</dbReference>
<evidence type="ECO:0000256" key="5">
    <source>
        <dbReference type="SAM" id="Phobius"/>
    </source>
</evidence>
<dbReference type="AlphaFoldDB" id="A0A3E5E192"/>
<feature type="transmembrane region" description="Helical" evidence="5">
    <location>
        <begin position="84"/>
        <end position="101"/>
    </location>
</feature>
<dbReference type="GO" id="GO:0005886">
    <property type="term" value="C:plasma membrane"/>
    <property type="evidence" value="ECO:0007669"/>
    <property type="project" value="TreeGrafter"/>
</dbReference>
<dbReference type="InterPro" id="IPR036259">
    <property type="entry name" value="MFS_trans_sf"/>
</dbReference>
<protein>
    <submittedName>
        <fullName evidence="6">MFS transporter</fullName>
    </submittedName>
</protein>
<dbReference type="Gene3D" id="1.20.1250.20">
    <property type="entry name" value="MFS general substrate transporter like domains"/>
    <property type="match status" value="1"/>
</dbReference>
<feature type="transmembrane region" description="Helical" evidence="5">
    <location>
        <begin position="338"/>
        <end position="358"/>
    </location>
</feature>
<proteinExistence type="predicted"/>
<accession>A0A3E5E192</accession>
<dbReference type="GO" id="GO:0022857">
    <property type="term" value="F:transmembrane transporter activity"/>
    <property type="evidence" value="ECO:0007669"/>
    <property type="project" value="TreeGrafter"/>
</dbReference>
<evidence type="ECO:0000313" key="7">
    <source>
        <dbReference type="Proteomes" id="UP000283872"/>
    </source>
</evidence>
<feature type="transmembrane region" description="Helical" evidence="5">
    <location>
        <begin position="20"/>
        <end position="39"/>
    </location>
</feature>
<feature type="transmembrane region" description="Helical" evidence="5">
    <location>
        <begin position="398"/>
        <end position="416"/>
    </location>
</feature>
<feature type="transmembrane region" description="Helical" evidence="5">
    <location>
        <begin position="169"/>
        <end position="190"/>
    </location>
</feature>
<reference evidence="6 7" key="1">
    <citation type="submission" date="2018-08" db="EMBL/GenBank/DDBJ databases">
        <title>A genome reference for cultivated species of the human gut microbiota.</title>
        <authorList>
            <person name="Zou Y."/>
            <person name="Xue W."/>
            <person name="Luo G."/>
        </authorList>
    </citation>
    <scope>NUCLEOTIDE SEQUENCE [LARGE SCALE GENOMIC DNA]</scope>
    <source>
        <strain evidence="6 7">AF24-12</strain>
    </source>
</reference>
<feature type="transmembrane region" description="Helical" evidence="5">
    <location>
        <begin position="107"/>
        <end position="132"/>
    </location>
</feature>
<feature type="transmembrane region" description="Helical" evidence="5">
    <location>
        <begin position="230"/>
        <end position="251"/>
    </location>
</feature>
<comment type="subcellular location">
    <subcellularLocation>
        <location evidence="1">Membrane</location>
        <topology evidence="1">Multi-pass membrane protein</topology>
    </subcellularLocation>
</comment>
<name>A0A3E5E192_9BACT</name>
<gene>
    <name evidence="6" type="ORF">DWY11_01445</name>
</gene>
<evidence type="ECO:0000313" key="6">
    <source>
        <dbReference type="EMBL" id="RGS19444.1"/>
    </source>
</evidence>
<feature type="transmembrane region" description="Helical" evidence="5">
    <location>
        <begin position="196"/>
        <end position="218"/>
    </location>
</feature>
<keyword evidence="4 5" id="KW-0472">Membrane</keyword>
<feature type="transmembrane region" description="Helical" evidence="5">
    <location>
        <begin position="365"/>
        <end position="383"/>
    </location>
</feature>
<feature type="transmembrane region" description="Helical" evidence="5">
    <location>
        <begin position="522"/>
        <end position="539"/>
    </location>
</feature>
<feature type="transmembrane region" description="Helical" evidence="5">
    <location>
        <begin position="54"/>
        <end position="77"/>
    </location>
</feature>
<evidence type="ECO:0000256" key="1">
    <source>
        <dbReference type="ARBA" id="ARBA00004141"/>
    </source>
</evidence>
<organism evidence="6 7">
    <name type="scientific">Segatella copri</name>
    <dbReference type="NCBI Taxonomy" id="165179"/>
    <lineage>
        <taxon>Bacteria</taxon>
        <taxon>Pseudomonadati</taxon>
        <taxon>Bacteroidota</taxon>
        <taxon>Bacteroidia</taxon>
        <taxon>Bacteroidales</taxon>
        <taxon>Prevotellaceae</taxon>
        <taxon>Segatella</taxon>
    </lineage>
</organism>
<evidence type="ECO:0000256" key="4">
    <source>
        <dbReference type="ARBA" id="ARBA00023136"/>
    </source>
</evidence>
<sequence length="564" mass="65104">MEEEYKNYPFYDWVPKPLGIIFMIILFVPMITMSGVYSANSGEMMSGLGIQSEYIAFAGFCTSIGMAAFSPFFYELVCIRREKMMCIVGFSILFILSFVCAQTDSLFILGLCSLLMGFVRQTLLMAHLFVLIRYGFGIEATRNITPGCEPTTEEAWDAVDSEKMVSQPVIYLFFMIIGQLGTWLTAWLAYAYEWQYVYHFMMAFMLAGIIIVFFTMPYHKYPMPKFPITLSKFGNVTVFSIMLCSFAYVMVFGKTLDWFDDPTIRFSSVVCLIFTALFIYLEKTRRSPYFIIEVFQLRVINYGILLFFLLMVCNSSAMFVNVFTNVSMKIDNWQNATLGNWVMVGYTVGLIFAVIARAKNVHLKWMYCLGFLFIGAYALYMYFEVQNDGMYERMKWPIIIRSTGMMLLYSLISTIANQRMPYRFMSTWVCIMLTVRMVIAPCIGSALYTNVLQHRQQYYVTRFAQDYDRTNIETAKTYDQTVRGMQYQGKSVTEAQNMAAMSTKGKVQVQATLVSIKEMAGWTFYGCLLCAGLMLVLPWRKRNIGELTREYLLKNVDVKSLGRR</sequence>
<keyword evidence="2 5" id="KW-0812">Transmembrane</keyword>
<keyword evidence="3 5" id="KW-1133">Transmembrane helix</keyword>
<dbReference type="EMBL" id="QRVA01000002">
    <property type="protein sequence ID" value="RGS19444.1"/>
    <property type="molecule type" value="Genomic_DNA"/>
</dbReference>
<evidence type="ECO:0000256" key="2">
    <source>
        <dbReference type="ARBA" id="ARBA00022692"/>
    </source>
</evidence>
<feature type="transmembrane region" description="Helical" evidence="5">
    <location>
        <begin position="263"/>
        <end position="281"/>
    </location>
</feature>
<dbReference type="PANTHER" id="PTHR23501:SF5">
    <property type="entry name" value="TRANSPORT PROTEIN"/>
    <property type="match status" value="1"/>
</dbReference>
<dbReference type="PANTHER" id="PTHR23501">
    <property type="entry name" value="MAJOR FACILITATOR SUPERFAMILY"/>
    <property type="match status" value="1"/>
</dbReference>
<dbReference type="Proteomes" id="UP000283872">
    <property type="component" value="Unassembled WGS sequence"/>
</dbReference>